<evidence type="ECO:0000256" key="2">
    <source>
        <dbReference type="ARBA" id="ARBA00022723"/>
    </source>
</evidence>
<feature type="domain" description="SWIM-type" evidence="8">
    <location>
        <begin position="539"/>
        <end position="565"/>
    </location>
</feature>
<dbReference type="SMART" id="SM00575">
    <property type="entry name" value="ZnF_PMZ"/>
    <property type="match status" value="1"/>
</dbReference>
<keyword evidence="1" id="KW-0815">Transposition</keyword>
<dbReference type="InterPro" id="IPR004332">
    <property type="entry name" value="Transposase_MuDR"/>
</dbReference>
<evidence type="ECO:0000313" key="10">
    <source>
        <dbReference type="Proteomes" id="UP001341281"/>
    </source>
</evidence>
<dbReference type="Pfam" id="PF03108">
    <property type="entry name" value="DBD_Tnp_Mut"/>
    <property type="match status" value="1"/>
</dbReference>
<accession>A0AAQ3XG32</accession>
<reference evidence="9 10" key="1">
    <citation type="submission" date="2024-02" db="EMBL/GenBank/DDBJ databases">
        <title>High-quality chromosome-scale genome assembly of Pensacola bahiagrass (Paspalum notatum Flugge var. saurae).</title>
        <authorList>
            <person name="Vega J.M."/>
            <person name="Podio M."/>
            <person name="Orjuela J."/>
            <person name="Siena L.A."/>
            <person name="Pessino S.C."/>
            <person name="Combes M.C."/>
            <person name="Mariac C."/>
            <person name="Albertini E."/>
            <person name="Pupilli F."/>
            <person name="Ortiz J.P.A."/>
            <person name="Leblanc O."/>
        </authorList>
    </citation>
    <scope>NUCLEOTIDE SEQUENCE [LARGE SCALE GENOMIC DNA]</scope>
    <source>
        <strain evidence="9">R1</strain>
        <tissue evidence="9">Leaf</tissue>
    </source>
</reference>
<dbReference type="AlphaFoldDB" id="A0AAQ3XG32"/>
<evidence type="ECO:0000256" key="1">
    <source>
        <dbReference type="ARBA" id="ARBA00022578"/>
    </source>
</evidence>
<dbReference type="GO" id="GO:0004803">
    <property type="term" value="F:transposase activity"/>
    <property type="evidence" value="ECO:0007669"/>
    <property type="project" value="InterPro"/>
</dbReference>
<dbReference type="PROSITE" id="PS01007">
    <property type="entry name" value="TRANSPOSASE_MUTATOR"/>
    <property type="match status" value="1"/>
</dbReference>
<dbReference type="InterPro" id="IPR001207">
    <property type="entry name" value="Transposase_mutator"/>
</dbReference>
<dbReference type="InterPro" id="IPR007527">
    <property type="entry name" value="Znf_SWIM"/>
</dbReference>
<protein>
    <recommendedName>
        <fullName evidence="8">SWIM-type domain-containing protein</fullName>
    </recommendedName>
</protein>
<dbReference type="PROSITE" id="PS50966">
    <property type="entry name" value="ZF_SWIM"/>
    <property type="match status" value="1"/>
</dbReference>
<evidence type="ECO:0000256" key="3">
    <source>
        <dbReference type="ARBA" id="ARBA00022771"/>
    </source>
</evidence>
<evidence type="ECO:0000256" key="6">
    <source>
        <dbReference type="ARBA" id="ARBA00023172"/>
    </source>
</evidence>
<dbReference type="Proteomes" id="UP001341281">
    <property type="component" value="Chromosome 10"/>
</dbReference>
<keyword evidence="10" id="KW-1185">Reference proteome</keyword>
<evidence type="ECO:0000313" key="9">
    <source>
        <dbReference type="EMBL" id="WVZ96790.1"/>
    </source>
</evidence>
<dbReference type="PANTHER" id="PTHR31973">
    <property type="entry name" value="POLYPROTEIN, PUTATIVE-RELATED"/>
    <property type="match status" value="1"/>
</dbReference>
<organism evidence="9 10">
    <name type="scientific">Paspalum notatum var. saurae</name>
    <dbReference type="NCBI Taxonomy" id="547442"/>
    <lineage>
        <taxon>Eukaryota</taxon>
        <taxon>Viridiplantae</taxon>
        <taxon>Streptophyta</taxon>
        <taxon>Embryophyta</taxon>
        <taxon>Tracheophyta</taxon>
        <taxon>Spermatophyta</taxon>
        <taxon>Magnoliopsida</taxon>
        <taxon>Liliopsida</taxon>
        <taxon>Poales</taxon>
        <taxon>Poaceae</taxon>
        <taxon>PACMAD clade</taxon>
        <taxon>Panicoideae</taxon>
        <taxon>Andropogonodae</taxon>
        <taxon>Paspaleae</taxon>
        <taxon>Paspalinae</taxon>
        <taxon>Paspalum</taxon>
    </lineage>
</organism>
<dbReference type="Pfam" id="PF04434">
    <property type="entry name" value="SWIM"/>
    <property type="match status" value="1"/>
</dbReference>
<dbReference type="Pfam" id="PF10551">
    <property type="entry name" value="MULE"/>
    <property type="match status" value="1"/>
</dbReference>
<dbReference type="GO" id="GO:0008270">
    <property type="term" value="F:zinc ion binding"/>
    <property type="evidence" value="ECO:0007669"/>
    <property type="project" value="UniProtKB-KW"/>
</dbReference>
<gene>
    <name evidence="9" type="ORF">U9M48_042382</name>
</gene>
<dbReference type="InterPro" id="IPR018289">
    <property type="entry name" value="MULE_transposase_dom"/>
</dbReference>
<keyword evidence="5" id="KW-0238">DNA-binding</keyword>
<keyword evidence="3 7" id="KW-0863">Zinc-finger</keyword>
<name>A0AAQ3XG32_PASNO</name>
<dbReference type="GO" id="GO:0006313">
    <property type="term" value="P:DNA transposition"/>
    <property type="evidence" value="ECO:0007669"/>
    <property type="project" value="InterPro"/>
</dbReference>
<dbReference type="InterPro" id="IPR006564">
    <property type="entry name" value="Znf_PMZ"/>
</dbReference>
<dbReference type="PANTHER" id="PTHR31973:SF195">
    <property type="entry name" value="MUDR FAMILY TRANSPOSASE"/>
    <property type="match status" value="1"/>
</dbReference>
<evidence type="ECO:0000259" key="8">
    <source>
        <dbReference type="PROSITE" id="PS50966"/>
    </source>
</evidence>
<keyword evidence="4" id="KW-0862">Zinc</keyword>
<evidence type="ECO:0000256" key="4">
    <source>
        <dbReference type="ARBA" id="ARBA00022833"/>
    </source>
</evidence>
<keyword evidence="2" id="KW-0479">Metal-binding</keyword>
<dbReference type="GO" id="GO:0003677">
    <property type="term" value="F:DNA binding"/>
    <property type="evidence" value="ECO:0007669"/>
    <property type="project" value="UniProtKB-KW"/>
</dbReference>
<sequence length="565" mass="64915">MADDVTRNEVEWAPHQDAKIWFWDKSTFADVRIIDELQMVQLLDMYKAEMHCIFDNEEEYVGVNDEYIYIPIPTTNPPATPHAPDFDDNDEHVAAEGGITFEAEIELGAKFPDIISFKKAIRHFAVQNGFEFADLKTDKTRFIAKCVANGCPWRIHASRLFDNRTIEIKRLPTGHNCATTKLKEGKMASQGWCADRLLDWGASEAKDKLEGDYGIKLKYSKAWSDLKQAVEQVHGKYDETFQLLFNWKAQIDISCPGSVVQIDVTKKTKRFRRIFVALKPCIDGFLAGCRPYLGVDATNLHGQYTGRLVAATGVDGHNWLFNVAFAMFDSETEDNWKWFMGQLRMAIGAPTGLVICTDACKGLETAVGAVFPEAEYRECMRHLYGNFMKYYTGGVFTEHLYPAARSYTEGLFNWHMKKIYECFDYLDTSHNRIWYRCAFSEESKCDYLTNNVSESFNSQIKKLKGLLLHELVDGIREMIMEKRYLRKKIGRLMHDGILPNVIKELNTISKNLRVVKVSRSDDDIAEVTLIDQWNNTRRHSVDLQNRKCSCREWQLTGKPCKHALA</sequence>
<evidence type="ECO:0000256" key="5">
    <source>
        <dbReference type="ARBA" id="ARBA00023125"/>
    </source>
</evidence>
<proteinExistence type="predicted"/>
<evidence type="ECO:0000256" key="7">
    <source>
        <dbReference type="PROSITE-ProRule" id="PRU00325"/>
    </source>
</evidence>
<keyword evidence="6" id="KW-0233">DNA recombination</keyword>
<dbReference type="EMBL" id="CP144754">
    <property type="protein sequence ID" value="WVZ96790.1"/>
    <property type="molecule type" value="Genomic_DNA"/>
</dbReference>